<dbReference type="AlphaFoldDB" id="A0AAV8Z2H7"/>
<dbReference type="EMBL" id="JAPWTK010000024">
    <property type="protein sequence ID" value="KAJ8957255.1"/>
    <property type="molecule type" value="Genomic_DNA"/>
</dbReference>
<comment type="caution">
    <text evidence="2">The sequence shown here is derived from an EMBL/GenBank/DDBJ whole genome shotgun (WGS) entry which is preliminary data.</text>
</comment>
<gene>
    <name evidence="2" type="ORF">NQ318_007819</name>
</gene>
<feature type="compositionally biased region" description="Basic and acidic residues" evidence="1">
    <location>
        <begin position="17"/>
        <end position="26"/>
    </location>
</feature>
<feature type="compositionally biased region" description="Basic residues" evidence="1">
    <location>
        <begin position="38"/>
        <end position="54"/>
    </location>
</feature>
<evidence type="ECO:0000313" key="3">
    <source>
        <dbReference type="Proteomes" id="UP001162162"/>
    </source>
</evidence>
<evidence type="ECO:0000313" key="2">
    <source>
        <dbReference type="EMBL" id="KAJ8957255.1"/>
    </source>
</evidence>
<accession>A0AAV8Z2H7</accession>
<name>A0AAV8Z2H7_9CUCU</name>
<dbReference type="PANTHER" id="PTHR47326">
    <property type="entry name" value="TRANSPOSABLE ELEMENT TC3 TRANSPOSASE-LIKE PROTEIN"/>
    <property type="match status" value="1"/>
</dbReference>
<sequence length="325" mass="37317">MPTPTPPACRTSRSRRRPDVADHHQENQPLATATDTRRPRRRLPSRSRSRRRLGRREPPLYQGQPPRSCPGSNNKKGLPKPTPVSVSKRGSVTGECHRFSREHDSTRKLSLKDGKWAELNEQKLRASLYSPSLILRRSESRRLRCLPSGTCSTLLWDVWEPFRTGTLDVGELPKFATQETKRRCTAISVACSASSCVPTWQGTHTKTVFIIHHQQLSVGADTHSRVSLAFSPLRATTINPLYFYLWGELKQSVYSRQMLNIDDLRERVNNNILRIKLSVDVLEKLRFNFLKRIRACIRANGGHLKDFLNMDKMKILLFRLWSKKG</sequence>
<dbReference type="Gene3D" id="3.30.420.10">
    <property type="entry name" value="Ribonuclease H-like superfamily/Ribonuclease H"/>
    <property type="match status" value="1"/>
</dbReference>
<reference evidence="2" key="1">
    <citation type="journal article" date="2023" name="Insect Mol. Biol.">
        <title>Genome sequencing provides insights into the evolution of gene families encoding plant cell wall-degrading enzymes in longhorned beetles.</title>
        <authorList>
            <person name="Shin N.R."/>
            <person name="Okamura Y."/>
            <person name="Kirsch R."/>
            <person name="Pauchet Y."/>
        </authorList>
    </citation>
    <scope>NUCLEOTIDE SEQUENCE</scope>
    <source>
        <strain evidence="2">AMC_N1</strain>
    </source>
</reference>
<dbReference type="InterPro" id="IPR036397">
    <property type="entry name" value="RNaseH_sf"/>
</dbReference>
<dbReference type="Proteomes" id="UP001162162">
    <property type="component" value="Unassembled WGS sequence"/>
</dbReference>
<keyword evidence="3" id="KW-1185">Reference proteome</keyword>
<dbReference type="GO" id="GO:0003676">
    <property type="term" value="F:nucleic acid binding"/>
    <property type="evidence" value="ECO:0007669"/>
    <property type="project" value="InterPro"/>
</dbReference>
<evidence type="ECO:0000256" key="1">
    <source>
        <dbReference type="SAM" id="MobiDB-lite"/>
    </source>
</evidence>
<dbReference type="PANTHER" id="PTHR47326:SF1">
    <property type="entry name" value="HTH PSQ-TYPE DOMAIN-CONTAINING PROTEIN"/>
    <property type="match status" value="1"/>
</dbReference>
<feature type="region of interest" description="Disordered" evidence="1">
    <location>
        <begin position="1"/>
        <end position="93"/>
    </location>
</feature>
<proteinExistence type="predicted"/>
<protein>
    <submittedName>
        <fullName evidence="2">Uncharacterized protein</fullName>
    </submittedName>
</protein>
<organism evidence="2 3">
    <name type="scientific">Aromia moschata</name>
    <dbReference type="NCBI Taxonomy" id="1265417"/>
    <lineage>
        <taxon>Eukaryota</taxon>
        <taxon>Metazoa</taxon>
        <taxon>Ecdysozoa</taxon>
        <taxon>Arthropoda</taxon>
        <taxon>Hexapoda</taxon>
        <taxon>Insecta</taxon>
        <taxon>Pterygota</taxon>
        <taxon>Neoptera</taxon>
        <taxon>Endopterygota</taxon>
        <taxon>Coleoptera</taxon>
        <taxon>Polyphaga</taxon>
        <taxon>Cucujiformia</taxon>
        <taxon>Chrysomeloidea</taxon>
        <taxon>Cerambycidae</taxon>
        <taxon>Cerambycinae</taxon>
        <taxon>Callichromatini</taxon>
        <taxon>Aromia</taxon>
    </lineage>
</organism>